<name>K4K6P8_9CAUD</name>
<dbReference type="RefSeq" id="YP_006988621.1">
    <property type="nucleotide sequence ID" value="NC_019406.1"/>
</dbReference>
<dbReference type="Proteomes" id="UP000000463">
    <property type="component" value="Segment"/>
</dbReference>
<sequence length="72" mass="7900">MTKLHHDPQVYAREQAAIAHVAGGVQALLDQSVEATDMTALLSRSLRTELAREMARRLVQMPMAYPGVRAAV</sequence>
<protein>
    <submittedName>
        <fullName evidence="1">Uncharacterized protein</fullName>
    </submittedName>
</protein>
<dbReference type="GeneID" id="13995315"/>
<evidence type="ECO:0000313" key="1">
    <source>
        <dbReference type="EMBL" id="AFU88257.1"/>
    </source>
</evidence>
<gene>
    <name evidence="1" type="ORF">CcrColossus_gp387</name>
</gene>
<dbReference type="EMBL" id="JX100810">
    <property type="protein sequence ID" value="AFU88257.1"/>
    <property type="molecule type" value="Genomic_DNA"/>
</dbReference>
<organism evidence="1 2">
    <name type="scientific">Caulobacter phage CcrColossus</name>
    <dbReference type="NCBI Taxonomy" id="1211640"/>
    <lineage>
        <taxon>Viruses</taxon>
        <taxon>Duplodnaviria</taxon>
        <taxon>Heunggongvirae</taxon>
        <taxon>Uroviricota</taxon>
        <taxon>Caudoviricetes</taxon>
        <taxon>Jeanschmidtviridae</taxon>
        <taxon>Colossusvirus</taxon>
        <taxon>Colossusvirus colossus</taxon>
    </lineage>
</organism>
<dbReference type="KEGG" id="vg:13995315"/>
<keyword evidence="2" id="KW-1185">Reference proteome</keyword>
<proteinExistence type="predicted"/>
<evidence type="ECO:0000313" key="2">
    <source>
        <dbReference type="Proteomes" id="UP000000463"/>
    </source>
</evidence>
<reference evidence="1 2" key="1">
    <citation type="journal article" date="2012" name="BMC Genomics">
        <title>The Caulobacter crescentus phage phiCbK: genomics of a canonical phage.</title>
        <authorList>
            <person name="Gill J.J."/>
            <person name="Berry J.D."/>
            <person name="Russell W.K."/>
            <person name="Lessor L."/>
            <person name="Escobar Garcia D.A."/>
            <person name="Hernandez D."/>
            <person name="Kane A."/>
            <person name="Keene J."/>
            <person name="Maddox M."/>
            <person name="Martin R."/>
            <person name="Mohan S."/>
            <person name="Thorn A.M."/>
            <person name="Russell D.H."/>
            <person name="Young R."/>
        </authorList>
    </citation>
    <scope>NUCLEOTIDE SEQUENCE [LARGE SCALE GENOMIC DNA]</scope>
</reference>
<accession>K4K6P8</accession>